<comment type="caution">
    <text evidence="7">The sequence shown here is derived from an EMBL/GenBank/DDBJ whole genome shotgun (WGS) entry which is preliminary data.</text>
</comment>
<feature type="transmembrane region" description="Helical" evidence="5">
    <location>
        <begin position="333"/>
        <end position="352"/>
    </location>
</feature>
<feature type="domain" description="Amino acid permease/ SLC12A" evidence="6">
    <location>
        <begin position="21"/>
        <end position="357"/>
    </location>
</feature>
<keyword evidence="2 5" id="KW-0812">Transmembrane</keyword>
<evidence type="ECO:0000256" key="2">
    <source>
        <dbReference type="ARBA" id="ARBA00022692"/>
    </source>
</evidence>
<dbReference type="InterPro" id="IPR050367">
    <property type="entry name" value="APC_superfamily"/>
</dbReference>
<evidence type="ECO:0000256" key="3">
    <source>
        <dbReference type="ARBA" id="ARBA00022989"/>
    </source>
</evidence>
<keyword evidence="8" id="KW-1185">Reference proteome</keyword>
<evidence type="ECO:0000256" key="4">
    <source>
        <dbReference type="ARBA" id="ARBA00023136"/>
    </source>
</evidence>
<reference evidence="7 8" key="1">
    <citation type="journal article" date="2020" name="ISME J.">
        <title>Comparative genomics reveals insights into cyanobacterial evolution and habitat adaptation.</title>
        <authorList>
            <person name="Chen M.Y."/>
            <person name="Teng W.K."/>
            <person name="Zhao L."/>
            <person name="Hu C.X."/>
            <person name="Zhou Y.K."/>
            <person name="Han B.P."/>
            <person name="Song L.R."/>
            <person name="Shu W.S."/>
        </authorList>
    </citation>
    <scope>NUCLEOTIDE SEQUENCE [LARGE SCALE GENOMIC DNA]</scope>
    <source>
        <strain evidence="7 8">FACHB-248</strain>
    </source>
</reference>
<dbReference type="RefSeq" id="WP_051503171.1">
    <property type="nucleotide sequence ID" value="NZ_JACJTA010000004.1"/>
</dbReference>
<dbReference type="PANTHER" id="PTHR42770">
    <property type="entry name" value="AMINO ACID TRANSPORTER-RELATED"/>
    <property type="match status" value="1"/>
</dbReference>
<feature type="transmembrane region" description="Helical" evidence="5">
    <location>
        <begin position="233"/>
        <end position="256"/>
    </location>
</feature>
<evidence type="ECO:0000256" key="5">
    <source>
        <dbReference type="SAM" id="Phobius"/>
    </source>
</evidence>
<keyword evidence="4 5" id="KW-0472">Membrane</keyword>
<dbReference type="PIRSF" id="PIRSF006060">
    <property type="entry name" value="AA_transporter"/>
    <property type="match status" value="1"/>
</dbReference>
<proteinExistence type="predicted"/>
<feature type="transmembrane region" description="Helical" evidence="5">
    <location>
        <begin position="155"/>
        <end position="175"/>
    </location>
</feature>
<feature type="transmembrane region" description="Helical" evidence="5">
    <location>
        <begin position="14"/>
        <end position="36"/>
    </location>
</feature>
<dbReference type="InterPro" id="IPR004841">
    <property type="entry name" value="AA-permease/SLC12A_dom"/>
</dbReference>
<evidence type="ECO:0000313" key="7">
    <source>
        <dbReference type="EMBL" id="MBD2603520.1"/>
    </source>
</evidence>
<sequence>MSNENKYKELKRELGWFGAGIMGLASVIGVGIFVSIGIAAGISGFAVIGALVVAGLLGACNSLNLAQLAVSHPVSGGVYEYGYKYLTPWLGFSGGWVYFFSKIAVAATAALGFAGYLLNTTGLTGSGLLVPVAEVAVFSVTLITLGGIRRSKVSTIVVVSVTILSLLLLIVVGSFVGFSNGFENLNLRGTSSSNWTSNFLQSVALMFVSYNGAARISMVGEEIVDPQKNIPRAVIFTVVSTMLLYIGVAVVSLGSIGAEAFSEATRVQAAPLQVVADSFGISGFGSILAAGAITSMLSILLTTILGVSRLLLAMGRRGDMPSFLTQLNSSQTTPYWAVIVVGIAIALLILIGDVKSTWSLGAFGAMYRSVIVSLAALRLSDEQRLYPLWLTWLSLLSSLFLAFWVEWQFWLIGLGLIGVGLVWHFTVHQINPTDNEAGNTGHGKTNKAI</sequence>
<name>A0ABR8GK32_9CYAN</name>
<feature type="transmembrane region" description="Helical" evidence="5">
    <location>
        <begin position="42"/>
        <end position="63"/>
    </location>
</feature>
<accession>A0ABR8GK32</accession>
<feature type="transmembrane region" description="Helical" evidence="5">
    <location>
        <begin position="128"/>
        <end position="148"/>
    </location>
</feature>
<dbReference type="Proteomes" id="UP000660380">
    <property type="component" value="Unassembled WGS sequence"/>
</dbReference>
<feature type="transmembrane region" description="Helical" evidence="5">
    <location>
        <begin position="358"/>
        <end position="379"/>
    </location>
</feature>
<evidence type="ECO:0000313" key="8">
    <source>
        <dbReference type="Proteomes" id="UP000660380"/>
    </source>
</evidence>
<organism evidence="7 8">
    <name type="scientific">Scytonema hofmannii FACHB-248</name>
    <dbReference type="NCBI Taxonomy" id="1842502"/>
    <lineage>
        <taxon>Bacteria</taxon>
        <taxon>Bacillati</taxon>
        <taxon>Cyanobacteriota</taxon>
        <taxon>Cyanophyceae</taxon>
        <taxon>Nostocales</taxon>
        <taxon>Scytonemataceae</taxon>
        <taxon>Scytonema</taxon>
    </lineage>
</organism>
<feature type="transmembrane region" description="Helical" evidence="5">
    <location>
        <begin position="96"/>
        <end position="116"/>
    </location>
</feature>
<dbReference type="Pfam" id="PF00324">
    <property type="entry name" value="AA_permease"/>
    <property type="match status" value="1"/>
</dbReference>
<gene>
    <name evidence="7" type="ORF">H6G81_02980</name>
</gene>
<dbReference type="EMBL" id="JACJTA010000004">
    <property type="protein sequence ID" value="MBD2603520.1"/>
    <property type="molecule type" value="Genomic_DNA"/>
</dbReference>
<keyword evidence="3 5" id="KW-1133">Transmembrane helix</keyword>
<dbReference type="Gene3D" id="1.20.1740.10">
    <property type="entry name" value="Amino acid/polyamine transporter I"/>
    <property type="match status" value="1"/>
</dbReference>
<evidence type="ECO:0000259" key="6">
    <source>
        <dbReference type="Pfam" id="PF00324"/>
    </source>
</evidence>
<comment type="subcellular location">
    <subcellularLocation>
        <location evidence="1">Membrane</location>
        <topology evidence="1">Multi-pass membrane protein</topology>
    </subcellularLocation>
</comment>
<feature type="transmembrane region" description="Helical" evidence="5">
    <location>
        <begin position="409"/>
        <end position="427"/>
    </location>
</feature>
<feature type="transmembrane region" description="Helical" evidence="5">
    <location>
        <begin position="386"/>
        <end position="403"/>
    </location>
</feature>
<protein>
    <submittedName>
        <fullName evidence="7">Amino acid permease</fullName>
    </submittedName>
</protein>
<feature type="transmembrane region" description="Helical" evidence="5">
    <location>
        <begin position="287"/>
        <end position="312"/>
    </location>
</feature>
<evidence type="ECO:0000256" key="1">
    <source>
        <dbReference type="ARBA" id="ARBA00004141"/>
    </source>
</evidence>
<dbReference type="PANTHER" id="PTHR42770:SF7">
    <property type="entry name" value="MEMBRANE PROTEIN"/>
    <property type="match status" value="1"/>
</dbReference>